<dbReference type="Proteomes" id="UP001596028">
    <property type="component" value="Unassembled WGS sequence"/>
</dbReference>
<name>A0ABV9FFK4_9BACL</name>
<gene>
    <name evidence="7" type="ORF">ACFO3S_16215</name>
</gene>
<dbReference type="InterPro" id="IPR000014">
    <property type="entry name" value="PAS"/>
</dbReference>
<evidence type="ECO:0000256" key="1">
    <source>
        <dbReference type="ARBA" id="ARBA00023015"/>
    </source>
</evidence>
<dbReference type="PANTHER" id="PTHR44757">
    <property type="entry name" value="DIGUANYLATE CYCLASE DGCP"/>
    <property type="match status" value="1"/>
</dbReference>
<dbReference type="SUPFAM" id="SSF55073">
    <property type="entry name" value="Nucleotide cyclase"/>
    <property type="match status" value="1"/>
</dbReference>
<dbReference type="InterPro" id="IPR001633">
    <property type="entry name" value="EAL_dom"/>
</dbReference>
<evidence type="ECO:0000259" key="6">
    <source>
        <dbReference type="PROSITE" id="PS50887"/>
    </source>
</evidence>
<feature type="domain" description="GGDEF" evidence="6">
    <location>
        <begin position="615"/>
        <end position="748"/>
    </location>
</feature>
<dbReference type="InterPro" id="IPR035919">
    <property type="entry name" value="EAL_sf"/>
</dbReference>
<dbReference type="RefSeq" id="WP_378098277.1">
    <property type="nucleotide sequence ID" value="NZ_JBHSEP010000011.1"/>
</dbReference>
<dbReference type="Gene3D" id="3.20.20.450">
    <property type="entry name" value="EAL domain"/>
    <property type="match status" value="1"/>
</dbReference>
<dbReference type="CDD" id="cd01948">
    <property type="entry name" value="EAL"/>
    <property type="match status" value="1"/>
</dbReference>
<keyword evidence="1" id="KW-0805">Transcription regulation</keyword>
<feature type="domain" description="EAL" evidence="5">
    <location>
        <begin position="757"/>
        <end position="1011"/>
    </location>
</feature>
<dbReference type="InterPro" id="IPR028082">
    <property type="entry name" value="Peripla_BP_I"/>
</dbReference>
<dbReference type="NCBIfam" id="TIGR00254">
    <property type="entry name" value="GGDEF"/>
    <property type="match status" value="1"/>
</dbReference>
<proteinExistence type="predicted"/>
<dbReference type="Gene3D" id="3.30.70.270">
    <property type="match status" value="1"/>
</dbReference>
<dbReference type="SMART" id="SM00267">
    <property type="entry name" value="GGDEF"/>
    <property type="match status" value="1"/>
</dbReference>
<dbReference type="Pfam" id="PF13377">
    <property type="entry name" value="Peripla_BP_3"/>
    <property type="match status" value="1"/>
</dbReference>
<keyword evidence="8" id="KW-1185">Reference proteome</keyword>
<dbReference type="PROSITE" id="PS50887">
    <property type="entry name" value="GGDEF"/>
    <property type="match status" value="1"/>
</dbReference>
<dbReference type="Gene3D" id="3.40.50.2300">
    <property type="match status" value="2"/>
</dbReference>
<dbReference type="InterPro" id="IPR046335">
    <property type="entry name" value="LacI/GalR-like_sensor"/>
</dbReference>
<dbReference type="PANTHER" id="PTHR44757:SF2">
    <property type="entry name" value="BIOFILM ARCHITECTURE MAINTENANCE PROTEIN MBAA"/>
    <property type="match status" value="1"/>
</dbReference>
<organism evidence="7 8">
    <name type="scientific">Cohnella hongkongensis</name>
    <dbReference type="NCBI Taxonomy" id="178337"/>
    <lineage>
        <taxon>Bacteria</taxon>
        <taxon>Bacillati</taxon>
        <taxon>Bacillota</taxon>
        <taxon>Bacilli</taxon>
        <taxon>Bacillales</taxon>
        <taxon>Paenibacillaceae</taxon>
        <taxon>Cohnella</taxon>
    </lineage>
</organism>
<dbReference type="PROSITE" id="PS50883">
    <property type="entry name" value="EAL"/>
    <property type="match status" value="1"/>
</dbReference>
<evidence type="ECO:0000313" key="7">
    <source>
        <dbReference type="EMBL" id="MFC4599800.1"/>
    </source>
</evidence>
<dbReference type="InterPro" id="IPR043128">
    <property type="entry name" value="Rev_trsase/Diguanyl_cyclase"/>
</dbReference>
<evidence type="ECO:0000256" key="2">
    <source>
        <dbReference type="ARBA" id="ARBA00023125"/>
    </source>
</evidence>
<dbReference type="SUPFAM" id="SSF55785">
    <property type="entry name" value="PYP-like sensor domain (PAS domain)"/>
    <property type="match status" value="1"/>
</dbReference>
<dbReference type="CDD" id="cd06267">
    <property type="entry name" value="PBP1_LacI_sugar_binding-like"/>
    <property type="match status" value="1"/>
</dbReference>
<dbReference type="Gene3D" id="3.30.450.20">
    <property type="entry name" value="PAS domain"/>
    <property type="match status" value="1"/>
</dbReference>
<dbReference type="InterPro" id="IPR000700">
    <property type="entry name" value="PAS-assoc_C"/>
</dbReference>
<dbReference type="SUPFAM" id="SSF141868">
    <property type="entry name" value="EAL domain-like"/>
    <property type="match status" value="1"/>
</dbReference>
<evidence type="ECO:0000259" key="5">
    <source>
        <dbReference type="PROSITE" id="PS50883"/>
    </source>
</evidence>
<accession>A0ABV9FFK4</accession>
<keyword evidence="2" id="KW-0238">DNA-binding</keyword>
<dbReference type="InterPro" id="IPR035965">
    <property type="entry name" value="PAS-like_dom_sf"/>
</dbReference>
<keyword evidence="3" id="KW-0804">Transcription</keyword>
<dbReference type="Pfam" id="PF00563">
    <property type="entry name" value="EAL"/>
    <property type="match status" value="1"/>
</dbReference>
<comment type="caution">
    <text evidence="7">The sequence shown here is derived from an EMBL/GenBank/DDBJ whole genome shotgun (WGS) entry which is preliminary data.</text>
</comment>
<dbReference type="InterPro" id="IPR052155">
    <property type="entry name" value="Biofilm_reg_signaling"/>
</dbReference>
<dbReference type="CDD" id="cd00130">
    <property type="entry name" value="PAS"/>
    <property type="match status" value="1"/>
</dbReference>
<dbReference type="PROSITE" id="PS50113">
    <property type="entry name" value="PAC"/>
    <property type="match status" value="1"/>
</dbReference>
<evidence type="ECO:0000259" key="4">
    <source>
        <dbReference type="PROSITE" id="PS50113"/>
    </source>
</evidence>
<dbReference type="EMBL" id="JBHSEP010000011">
    <property type="protein sequence ID" value="MFC4599800.1"/>
    <property type="molecule type" value="Genomic_DNA"/>
</dbReference>
<dbReference type="InterPro" id="IPR029787">
    <property type="entry name" value="Nucleotide_cyclase"/>
</dbReference>
<dbReference type="SUPFAM" id="SSF53822">
    <property type="entry name" value="Periplasmic binding protein-like I"/>
    <property type="match status" value="1"/>
</dbReference>
<reference evidence="8" key="1">
    <citation type="journal article" date="2019" name="Int. J. Syst. Evol. Microbiol.">
        <title>The Global Catalogue of Microorganisms (GCM) 10K type strain sequencing project: providing services to taxonomists for standard genome sequencing and annotation.</title>
        <authorList>
            <consortium name="The Broad Institute Genomics Platform"/>
            <consortium name="The Broad Institute Genome Sequencing Center for Infectious Disease"/>
            <person name="Wu L."/>
            <person name="Ma J."/>
        </authorList>
    </citation>
    <scope>NUCLEOTIDE SEQUENCE [LARGE SCALE GENOMIC DNA]</scope>
    <source>
        <strain evidence="8">CCUG 49571</strain>
    </source>
</reference>
<protein>
    <submittedName>
        <fullName evidence="7">EAL domain-containing protein</fullName>
    </submittedName>
</protein>
<feature type="domain" description="PAC" evidence="4">
    <location>
        <begin position="529"/>
        <end position="583"/>
    </location>
</feature>
<dbReference type="InterPro" id="IPR000160">
    <property type="entry name" value="GGDEF_dom"/>
</dbReference>
<sequence length="1013" mass="113500">MCQEYRIGVIAPYLDGEYYGRLLPYIQSAVRERRSQLLAVQVADDGLGIDSLEEPVAAGLIDAWIVILPSASAAVLRALGNSGKPFVCIGFPSPVPSGHSVLLENRQGMKAVVRHLLDHGHERIAFIGNRVQYDLLERYEGYREALAERGVPFDERLVVETEDNHMSGGERAALQLLKRGESFTAIAAGTDFNALGAIDCLQEHGYRVPGDCAVTGFDDIYQSGVNYPSLTTVRQPLEVMAKEAVRKTFEMLEGTPPGREATFVPAELIVRSSCSCSERLQFRTAEEFDRYLIGVSRLRRSFHALSNNNYQMTRGLINATRDEKVDFSKLFWDLAHWGCLALWETEEGGERRLVVRQAFSKRGDPVPPVGASYPFERFPPPETLPPGTRPGGEDVVLLHPVKSELHNWGYIALAGPLDSERSFVANDLLRHSFTILAVALEREMLFNRVRSIAEKLEIVSRTTNDGIWDWNLDTGKIEWNIRAHHILRPSAAGLTNDPRSFLKRVHPSDRRALWQAIGRARDAADRQPIRVELRIGDGPDGEPPIWVLLAGDFVPDESGSANRIIGSIADITEKKRDEERIIQLAYRDSLTGLPNRMLFKEQLQAAMEERNKDGKKLAVMMIDLDRFKIVNDTLGHQTGDHLLRLASAKLQECVGSLGIVARFAGDEFTVLLSRIEGAEEINRVADRMLSMLAKPFVLEEQEFYLSASIGACMYPYDAQDVDSLIRFSDLAMYYSKENGGNRLKVYTPALSSKRVERFNMETGLRYAMERGELALNFQPQVSLSSGKVYGAETLIRWSSSDGKTIQPGEFIPLAEETGLIIPIGQWVLEQACRECRRWIHAGMPTLVISVNISALQFQQVDFPDIVRRVLKDTGIQPHNLCLEITEHTAVQNMEHSIRMLSQLVEIGVKIAIDDFGMGQSSLYWLKKLPVHIVKIDPSFVRNLMEDSDDVAIAKAVIDMSHSLGLSVTAEGVETEDQLDRLQQLGCDRIQGFFTGRPMTSDQFIAYFLEIANW</sequence>
<dbReference type="SMART" id="SM00052">
    <property type="entry name" value="EAL"/>
    <property type="match status" value="1"/>
</dbReference>
<evidence type="ECO:0000256" key="3">
    <source>
        <dbReference type="ARBA" id="ARBA00023163"/>
    </source>
</evidence>
<dbReference type="Pfam" id="PF00990">
    <property type="entry name" value="GGDEF"/>
    <property type="match status" value="1"/>
</dbReference>
<dbReference type="CDD" id="cd01949">
    <property type="entry name" value="GGDEF"/>
    <property type="match status" value="1"/>
</dbReference>
<evidence type="ECO:0000313" key="8">
    <source>
        <dbReference type="Proteomes" id="UP001596028"/>
    </source>
</evidence>